<dbReference type="GO" id="GO:0017171">
    <property type="term" value="F:serine hydrolase activity"/>
    <property type="evidence" value="ECO:0007669"/>
    <property type="project" value="TreeGrafter"/>
</dbReference>
<dbReference type="Gene3D" id="3.40.50.1820">
    <property type="entry name" value="alpha/beta hydrolase"/>
    <property type="match status" value="1"/>
</dbReference>
<protein>
    <submittedName>
        <fullName evidence="3">Alpha/beta fold hydrolase</fullName>
    </submittedName>
</protein>
<evidence type="ECO:0000259" key="2">
    <source>
        <dbReference type="Pfam" id="PF00561"/>
    </source>
</evidence>
<dbReference type="EMBL" id="WOTH01000023">
    <property type="protein sequence ID" value="NHO54469.1"/>
    <property type="molecule type" value="Genomic_DNA"/>
</dbReference>
<organism evidence="3 4">
    <name type="scientific">Acetobacter estunensis</name>
    <dbReference type="NCBI Taxonomy" id="104097"/>
    <lineage>
        <taxon>Bacteria</taxon>
        <taxon>Pseudomonadati</taxon>
        <taxon>Pseudomonadota</taxon>
        <taxon>Alphaproteobacteria</taxon>
        <taxon>Acetobacterales</taxon>
        <taxon>Acetobacteraceae</taxon>
        <taxon>Acetobacter</taxon>
    </lineage>
</organism>
<dbReference type="InterPro" id="IPR000073">
    <property type="entry name" value="AB_hydrolase_1"/>
</dbReference>
<keyword evidence="4" id="KW-1185">Reference proteome</keyword>
<evidence type="ECO:0000313" key="4">
    <source>
        <dbReference type="Proteomes" id="UP000597459"/>
    </source>
</evidence>
<dbReference type="RefSeq" id="WP_166316518.1">
    <property type="nucleotide sequence ID" value="NZ_WOTH01000023.1"/>
</dbReference>
<comment type="caution">
    <text evidence="3">The sequence shown here is derived from an EMBL/GenBank/DDBJ whole genome shotgun (WGS) entry which is preliminary data.</text>
</comment>
<dbReference type="PANTHER" id="PTHR46331">
    <property type="entry name" value="VALACYCLOVIR HYDROLASE"/>
    <property type="match status" value="1"/>
</dbReference>
<dbReference type="Proteomes" id="UP000597459">
    <property type="component" value="Unassembled WGS sequence"/>
</dbReference>
<gene>
    <name evidence="3" type="ORF">GOB87_10985</name>
</gene>
<feature type="chain" id="PRO_5037582386" evidence="1">
    <location>
        <begin position="34"/>
        <end position="312"/>
    </location>
</feature>
<keyword evidence="3" id="KW-0378">Hydrolase</keyword>
<dbReference type="PANTHER" id="PTHR46331:SF2">
    <property type="entry name" value="VALACYCLOVIR HYDROLASE"/>
    <property type="match status" value="1"/>
</dbReference>
<dbReference type="InterPro" id="IPR029058">
    <property type="entry name" value="AB_hydrolase_fold"/>
</dbReference>
<keyword evidence="1" id="KW-0732">Signal</keyword>
<accession>A0A967B8V2</accession>
<name>A0A967B8V2_9PROT</name>
<sequence>MTLCFLSPRFARRAVTAALIGFAITHTVVPAQAETSTPVQQNLPLWQTLPPTPVGLEQDANGLPVQAGRLRIEDGARIYYAEAGTGTPVLLLHGGLANSDYMSGLARSLLAAGYRVIVVDSRGHGRSTLGKTPLGYDRMSDDAVAVLTHLNIDRAAVVGWSDGGIQGIDLALRHPDRITRVFSFAPNITIDGVDTSADRTPTVHTFIERAAKEYAHLSHTPHGYKRFLKTVEGMWASQPNWSDAQVAAITTPMWVIDGDHDEMIHRPHIEHIAQTVPNAGLLLLPNVSHFAFLQNPTLFSQTVLNFLALPTP</sequence>
<proteinExistence type="predicted"/>
<evidence type="ECO:0000313" key="3">
    <source>
        <dbReference type="EMBL" id="NHO54469.1"/>
    </source>
</evidence>
<dbReference type="Pfam" id="PF00561">
    <property type="entry name" value="Abhydrolase_1"/>
    <property type="match status" value="1"/>
</dbReference>
<feature type="signal peptide" evidence="1">
    <location>
        <begin position="1"/>
        <end position="33"/>
    </location>
</feature>
<dbReference type="AlphaFoldDB" id="A0A967B8V2"/>
<evidence type="ECO:0000256" key="1">
    <source>
        <dbReference type="SAM" id="SignalP"/>
    </source>
</evidence>
<reference evidence="3" key="1">
    <citation type="submission" date="2019-11" db="EMBL/GenBank/DDBJ databases">
        <title>Description of new Acetobacter species.</title>
        <authorList>
            <person name="Cleenwerck I."/>
            <person name="Sombolestani A.S."/>
        </authorList>
    </citation>
    <scope>NUCLEOTIDE SEQUENCE</scope>
    <source>
        <strain evidence="3">LMG 1626</strain>
    </source>
</reference>
<feature type="domain" description="AB hydrolase-1" evidence="2">
    <location>
        <begin position="88"/>
        <end position="186"/>
    </location>
</feature>
<dbReference type="SUPFAM" id="SSF53474">
    <property type="entry name" value="alpha/beta-Hydrolases"/>
    <property type="match status" value="1"/>
</dbReference>
<dbReference type="PRINTS" id="PR00111">
    <property type="entry name" value="ABHYDROLASE"/>
</dbReference>